<accession>A0A1H9JMP7</accession>
<dbReference type="InterPro" id="IPR036691">
    <property type="entry name" value="Endo/exonu/phosph_ase_sf"/>
</dbReference>
<name>A0A1H9JMP7_9PSEU</name>
<dbReference type="GO" id="GO:0016020">
    <property type="term" value="C:membrane"/>
    <property type="evidence" value="ECO:0007669"/>
    <property type="project" value="GOC"/>
</dbReference>
<organism evidence="2 3">
    <name type="scientific">Lentzea flaviverrucosa</name>
    <dbReference type="NCBI Taxonomy" id="200379"/>
    <lineage>
        <taxon>Bacteria</taxon>
        <taxon>Bacillati</taxon>
        <taxon>Actinomycetota</taxon>
        <taxon>Actinomycetes</taxon>
        <taxon>Pseudonocardiales</taxon>
        <taxon>Pseudonocardiaceae</taxon>
        <taxon>Lentzea</taxon>
    </lineage>
</organism>
<dbReference type="Pfam" id="PF03372">
    <property type="entry name" value="Exo_endo_phos"/>
    <property type="match status" value="1"/>
</dbReference>
<proteinExistence type="predicted"/>
<dbReference type="Proteomes" id="UP000199028">
    <property type="component" value="Unassembled WGS sequence"/>
</dbReference>
<dbReference type="SUPFAM" id="SSF56219">
    <property type="entry name" value="DNase I-like"/>
    <property type="match status" value="1"/>
</dbReference>
<feature type="domain" description="Endonuclease/exonuclease/phosphatase" evidence="1">
    <location>
        <begin position="58"/>
        <end position="324"/>
    </location>
</feature>
<evidence type="ECO:0000313" key="2">
    <source>
        <dbReference type="EMBL" id="SEQ87845.1"/>
    </source>
</evidence>
<dbReference type="GO" id="GO:0004519">
    <property type="term" value="F:endonuclease activity"/>
    <property type="evidence" value="ECO:0007669"/>
    <property type="project" value="UniProtKB-KW"/>
</dbReference>
<keyword evidence="2" id="KW-0255">Endonuclease</keyword>
<dbReference type="GO" id="GO:0006506">
    <property type="term" value="P:GPI anchor biosynthetic process"/>
    <property type="evidence" value="ECO:0007669"/>
    <property type="project" value="TreeGrafter"/>
</dbReference>
<gene>
    <name evidence="2" type="ORF">SAMN05216195_103294</name>
</gene>
<dbReference type="RefSeq" id="WP_170176362.1">
    <property type="nucleotide sequence ID" value="NZ_FOFT01000003.1"/>
</dbReference>
<reference evidence="3" key="1">
    <citation type="submission" date="2016-10" db="EMBL/GenBank/DDBJ databases">
        <authorList>
            <person name="Varghese N."/>
            <person name="Submissions S."/>
        </authorList>
    </citation>
    <scope>NUCLEOTIDE SEQUENCE [LARGE SCALE GENOMIC DNA]</scope>
    <source>
        <strain evidence="3">CGMCC 4.578</strain>
    </source>
</reference>
<dbReference type="InterPro" id="IPR051916">
    <property type="entry name" value="GPI-anchor_lipid_remodeler"/>
</dbReference>
<evidence type="ECO:0000259" key="1">
    <source>
        <dbReference type="Pfam" id="PF03372"/>
    </source>
</evidence>
<keyword evidence="2" id="KW-0269">Exonuclease</keyword>
<evidence type="ECO:0000313" key="3">
    <source>
        <dbReference type="Proteomes" id="UP000199028"/>
    </source>
</evidence>
<protein>
    <submittedName>
        <fullName evidence="2">Metal-dependent hydrolase, endonuclease/exonuclease/phosphatase family</fullName>
    </submittedName>
</protein>
<dbReference type="PROSITE" id="PS51257">
    <property type="entry name" value="PROKAR_LIPOPROTEIN"/>
    <property type="match status" value="1"/>
</dbReference>
<keyword evidence="3" id="KW-1185">Reference proteome</keyword>
<dbReference type="PANTHER" id="PTHR14859">
    <property type="entry name" value="CALCOFLUOR WHITE HYPERSENSITIVE PROTEIN PRECURSOR"/>
    <property type="match status" value="1"/>
</dbReference>
<keyword evidence="2" id="KW-0540">Nuclease</keyword>
<dbReference type="AlphaFoldDB" id="A0A1H9JMP7"/>
<dbReference type="InterPro" id="IPR005135">
    <property type="entry name" value="Endo/exonuclease/phosphatase"/>
</dbReference>
<sequence>MGSRKYAAFAVAVALVAGCKDEVTPPAPPPAETSVTVLNLNAAMGFELKPGNADGTDATPEDIGLLADDVLKHPADVVHLQEMAVNAARDLRALLSERTGAEWQLNWAHSTVASYYEGKAENEEPIWRDVSAGNAQLIRIGAGIRSQRPITLDGEGLPNGEPDQGILLPTTKPDKGRRSFQGAEITTEHGKIDVYNTHLALERDFSDADRAKDVEALQRFTESRTNPAVITGDFNQVIDSMSIEPESPGELYPVPSRSPDTVFALTEFMKKYGYTDVAKDLGTTSNRQPNNELKKLFAARIDYILARGLKTRDTAKIKSHESDHWGLVTTIDPGSERVTAPPSPTVSAVPADRYRHELYSGTPFYFFTSADSTYLCAIVSDQAVCQGRTNPVPPAPPTCAREGGPSWGNGLFVDATGKVDFVCAGGIMYAPTDRAPDERDVLRPGTSFTALGYTCGAERTGIRCRQDVSGHGFFIAPDTNERF</sequence>
<dbReference type="EMBL" id="FOFT01000003">
    <property type="protein sequence ID" value="SEQ87845.1"/>
    <property type="molecule type" value="Genomic_DNA"/>
</dbReference>
<dbReference type="Gene3D" id="3.60.10.10">
    <property type="entry name" value="Endonuclease/exonuclease/phosphatase"/>
    <property type="match status" value="1"/>
</dbReference>
<dbReference type="GO" id="GO:0004527">
    <property type="term" value="F:exonuclease activity"/>
    <property type="evidence" value="ECO:0007669"/>
    <property type="project" value="UniProtKB-KW"/>
</dbReference>
<keyword evidence="2" id="KW-0378">Hydrolase</keyword>
<dbReference type="PANTHER" id="PTHR14859:SF1">
    <property type="entry name" value="PGAP2-INTERACTING PROTEIN"/>
    <property type="match status" value="1"/>
</dbReference>